<feature type="compositionally biased region" description="Polar residues" evidence="1">
    <location>
        <begin position="216"/>
        <end position="241"/>
    </location>
</feature>
<gene>
    <name evidence="2" type="ORF">MPH_04633</name>
</gene>
<evidence type="ECO:0008006" key="4">
    <source>
        <dbReference type="Google" id="ProtNLM"/>
    </source>
</evidence>
<dbReference type="PANTHER" id="PTHR38166">
    <property type="entry name" value="C2H2-TYPE DOMAIN-CONTAINING PROTEIN-RELATED"/>
    <property type="match status" value="1"/>
</dbReference>
<feature type="compositionally biased region" description="Low complexity" evidence="1">
    <location>
        <begin position="668"/>
        <end position="681"/>
    </location>
</feature>
<feature type="region of interest" description="Disordered" evidence="1">
    <location>
        <begin position="25"/>
        <end position="123"/>
    </location>
</feature>
<feature type="region of interest" description="Disordered" evidence="1">
    <location>
        <begin position="206"/>
        <end position="259"/>
    </location>
</feature>
<dbReference type="Proteomes" id="UP000007129">
    <property type="component" value="Unassembled WGS sequence"/>
</dbReference>
<dbReference type="PANTHER" id="PTHR38166:SF1">
    <property type="entry name" value="C2H2-TYPE DOMAIN-CONTAINING PROTEIN"/>
    <property type="match status" value="1"/>
</dbReference>
<feature type="compositionally biased region" description="Basic and acidic residues" evidence="1">
    <location>
        <begin position="50"/>
        <end position="71"/>
    </location>
</feature>
<feature type="region of interest" description="Disordered" evidence="1">
    <location>
        <begin position="143"/>
        <end position="190"/>
    </location>
</feature>
<accession>K2R6Z0</accession>
<feature type="region of interest" description="Disordered" evidence="1">
    <location>
        <begin position="665"/>
        <end position="686"/>
    </location>
</feature>
<evidence type="ECO:0000313" key="2">
    <source>
        <dbReference type="EMBL" id="EKG18101.1"/>
    </source>
</evidence>
<name>K2R6Z0_MACPH</name>
<dbReference type="OrthoDB" id="4161727at2759"/>
<feature type="compositionally biased region" description="Basic and acidic residues" evidence="1">
    <location>
        <begin position="242"/>
        <end position="257"/>
    </location>
</feature>
<dbReference type="EMBL" id="AHHD01000217">
    <property type="protein sequence ID" value="EKG18101.1"/>
    <property type="molecule type" value="Genomic_DNA"/>
</dbReference>
<dbReference type="eggNOG" id="ENOG502SAWK">
    <property type="taxonomic scope" value="Eukaryota"/>
</dbReference>
<dbReference type="VEuPathDB" id="FungiDB:MPH_04633"/>
<feature type="compositionally biased region" description="Basic and acidic residues" evidence="1">
    <location>
        <begin position="105"/>
        <end position="123"/>
    </location>
</feature>
<evidence type="ECO:0000256" key="1">
    <source>
        <dbReference type="SAM" id="MobiDB-lite"/>
    </source>
</evidence>
<dbReference type="STRING" id="1126212.K2R6Z0"/>
<feature type="compositionally biased region" description="Basic and acidic residues" evidence="1">
    <location>
        <begin position="78"/>
        <end position="91"/>
    </location>
</feature>
<dbReference type="InParanoid" id="K2R6Z0"/>
<feature type="compositionally biased region" description="Polar residues" evidence="1">
    <location>
        <begin position="32"/>
        <end position="42"/>
    </location>
</feature>
<dbReference type="HOGENOM" id="CLU_335878_0_0_1"/>
<feature type="compositionally biased region" description="Low complexity" evidence="1">
    <location>
        <begin position="383"/>
        <end position="395"/>
    </location>
</feature>
<feature type="region of interest" description="Disordered" evidence="1">
    <location>
        <begin position="383"/>
        <end position="474"/>
    </location>
</feature>
<evidence type="ECO:0000313" key="3">
    <source>
        <dbReference type="Proteomes" id="UP000007129"/>
    </source>
</evidence>
<feature type="region of interest" description="Disordered" evidence="1">
    <location>
        <begin position="764"/>
        <end position="789"/>
    </location>
</feature>
<organism evidence="2 3">
    <name type="scientific">Macrophomina phaseolina (strain MS6)</name>
    <name type="common">Charcoal rot fungus</name>
    <dbReference type="NCBI Taxonomy" id="1126212"/>
    <lineage>
        <taxon>Eukaryota</taxon>
        <taxon>Fungi</taxon>
        <taxon>Dikarya</taxon>
        <taxon>Ascomycota</taxon>
        <taxon>Pezizomycotina</taxon>
        <taxon>Dothideomycetes</taxon>
        <taxon>Dothideomycetes incertae sedis</taxon>
        <taxon>Botryosphaeriales</taxon>
        <taxon>Botryosphaeriaceae</taxon>
        <taxon>Macrophomina</taxon>
    </lineage>
</organism>
<feature type="compositionally biased region" description="Polar residues" evidence="1">
    <location>
        <begin position="179"/>
        <end position="190"/>
    </location>
</feature>
<comment type="caution">
    <text evidence="2">The sequence shown here is derived from an EMBL/GenBank/DDBJ whole genome shotgun (WGS) entry which is preliminary data.</text>
</comment>
<protein>
    <recommendedName>
        <fullName evidence="4">Zinc finger C2H2-type protein</fullName>
    </recommendedName>
</protein>
<reference evidence="2 3" key="1">
    <citation type="journal article" date="2012" name="BMC Genomics">
        <title>Tools to kill: Genome of one of the most destructive plant pathogenic fungi Macrophomina phaseolina.</title>
        <authorList>
            <person name="Islam M.S."/>
            <person name="Haque M.S."/>
            <person name="Islam M.M."/>
            <person name="Emdad E.M."/>
            <person name="Halim A."/>
            <person name="Hossen Q.M.M."/>
            <person name="Hossain M.Z."/>
            <person name="Ahmed B."/>
            <person name="Rahim S."/>
            <person name="Rahman M.S."/>
            <person name="Alam M.M."/>
            <person name="Hou S."/>
            <person name="Wan X."/>
            <person name="Saito J.A."/>
            <person name="Alam M."/>
        </authorList>
    </citation>
    <scope>NUCLEOTIDE SEQUENCE [LARGE SCALE GENOMIC DNA]</scope>
    <source>
        <strain evidence="2 3">MS6</strain>
    </source>
</reference>
<dbReference type="AlphaFoldDB" id="K2R6Z0"/>
<sequence>MGEPKAPEPSKKDLLAQEAAKRILKDIRGKRQSQSLAQSSDNVAAEETPLQEKARQVEERTVSGVKKDSAPKGHQTRVYREATVKRRDCHALDPTSAPGLPVRARHPERVGVLPEQKKSPLSRLEESFEHLNLNRAEFLGSHSVRGPEQAPFSSSATVVEPISGRERTHVLHGHRRRSTGTNTPEIWGSNGFQESISASYSISSAKQEIVPGSTPPHAQSNTFPPNQNKSDTDIFCSTQRSTNDDHRTPSPPWKDHTTSGPDVQAWLAYDEGYSDSSALASAIFSKRILGDLKKHSLSPLDVINMVDSSWNRLSPEECRAFEKQAINTAKAIQETANAAAREIDMNRVAETAKRDIIDRLMIPFHRLFGSNLNGSSDYLTRNGSSWGSSQSGCTSIDLEPADGNDNAGRTQVTQRRDRSNCLAAQAGPASRLRKKHGRDSHKGESDCDEEDGNGKRRKPSSTKPDGGPGSPRRFACPFAKHFPDRTWESAACTHKGFSSIHRVKEHLYRVHRQPRHRCFRCYETFNDEAQFKAHARAAVRCDEIEEPPDNDAIDDEQEAQLKSKRLGRDSSEEIKWKLIYLICFRDVEEAHVPSPYFETPALRSPITQDLELFEQYQRERLPQIVREELEHLVQRHPQMAPLMATLEGPLTETVRTALATVRREYRSSEAASSSSEGDASRQYQRAHSIPDMQASIFQMDGLPTDRPWTQAGLRGQTGDFRSRWAANPDLLAVPRPASETAYSSLDDTFTMVSASTSEWQFPVPHEDSAYGSGAAAPSNLRSTQYPQQTPYAYPQGSLGGVSALDSAGHPEGSRTQSAYLSTLDHRGVGAQFDGPDAGSSYYNIQFPNS</sequence>
<proteinExistence type="predicted"/>